<dbReference type="WBParaSite" id="NBR_0001470701-mRNA-1">
    <property type="protein sequence ID" value="NBR_0001470701-mRNA-1"/>
    <property type="gene ID" value="NBR_0001470701"/>
</dbReference>
<feature type="compositionally biased region" description="Acidic residues" evidence="1">
    <location>
        <begin position="29"/>
        <end position="42"/>
    </location>
</feature>
<gene>
    <name evidence="2" type="ORF">NBR_LOCUS14708</name>
</gene>
<protein>
    <submittedName>
        <fullName evidence="4">RRP15-like protein</fullName>
    </submittedName>
</protein>
<evidence type="ECO:0000313" key="3">
    <source>
        <dbReference type="Proteomes" id="UP000271162"/>
    </source>
</evidence>
<evidence type="ECO:0000256" key="1">
    <source>
        <dbReference type="SAM" id="MobiDB-lite"/>
    </source>
</evidence>
<feature type="compositionally biased region" description="Basic and acidic residues" evidence="1">
    <location>
        <begin position="145"/>
        <end position="160"/>
    </location>
</feature>
<reference evidence="4" key="1">
    <citation type="submission" date="2017-02" db="UniProtKB">
        <authorList>
            <consortium name="WormBaseParasite"/>
        </authorList>
    </citation>
    <scope>IDENTIFICATION</scope>
</reference>
<accession>A0A0N4YDK5</accession>
<feature type="compositionally biased region" description="Basic and acidic residues" evidence="1">
    <location>
        <begin position="200"/>
        <end position="223"/>
    </location>
</feature>
<dbReference type="Proteomes" id="UP000271162">
    <property type="component" value="Unassembled WGS sequence"/>
</dbReference>
<sequence length="283" mass="31874">MPTSPPKATPDKVEVAAKAPMIKASKETESEDGESEESDDQITIDKTVDAGWDQWLAEDRLALMKEFLATYDSKRASAEPVPKVPAWTTTYHVRKSDDADAEQRRLMRNWLFVHQSSAKTVRARSATVSERKEQLSKEQLLGEQKSLKEKTQQEKSSRERAETLLARAPKGYQEEMLNSMDKFMSKFGEPGEKVSTAQDRSVRVIDSRTAESKDKAQSIHDMIEPPFVATSTGKDQEKEPIEETYVEPKYVDFQFKRTRGKTIYSNCINGVPNSGPSPANPLP</sequence>
<name>A0A0N4YDK5_NIPBR</name>
<reference evidence="2 3" key="2">
    <citation type="submission" date="2018-11" db="EMBL/GenBank/DDBJ databases">
        <authorList>
            <consortium name="Pathogen Informatics"/>
        </authorList>
    </citation>
    <scope>NUCLEOTIDE SEQUENCE [LARGE SCALE GENOMIC DNA]</scope>
</reference>
<proteinExistence type="predicted"/>
<dbReference type="AlphaFoldDB" id="A0A0N4YDK5"/>
<dbReference type="EMBL" id="UYSL01021460">
    <property type="protein sequence ID" value="VDL78297.1"/>
    <property type="molecule type" value="Genomic_DNA"/>
</dbReference>
<evidence type="ECO:0000313" key="2">
    <source>
        <dbReference type="EMBL" id="VDL78297.1"/>
    </source>
</evidence>
<organism evidence="4">
    <name type="scientific">Nippostrongylus brasiliensis</name>
    <name type="common">Rat hookworm</name>
    <dbReference type="NCBI Taxonomy" id="27835"/>
    <lineage>
        <taxon>Eukaryota</taxon>
        <taxon>Metazoa</taxon>
        <taxon>Ecdysozoa</taxon>
        <taxon>Nematoda</taxon>
        <taxon>Chromadorea</taxon>
        <taxon>Rhabditida</taxon>
        <taxon>Rhabditina</taxon>
        <taxon>Rhabditomorpha</taxon>
        <taxon>Strongyloidea</taxon>
        <taxon>Heligmosomidae</taxon>
        <taxon>Nippostrongylus</taxon>
    </lineage>
</organism>
<feature type="region of interest" description="Disordered" evidence="1">
    <location>
        <begin position="122"/>
        <end position="160"/>
    </location>
</feature>
<feature type="region of interest" description="Disordered" evidence="1">
    <location>
        <begin position="1"/>
        <end position="45"/>
    </location>
</feature>
<feature type="region of interest" description="Disordered" evidence="1">
    <location>
        <begin position="188"/>
        <end position="243"/>
    </location>
</feature>
<evidence type="ECO:0000313" key="4">
    <source>
        <dbReference type="WBParaSite" id="NBR_0001470701-mRNA-1"/>
    </source>
</evidence>
<keyword evidence="3" id="KW-1185">Reference proteome</keyword>